<organism evidence="3 4">
    <name type="scientific">Prymnesium parvum</name>
    <name type="common">Toxic golden alga</name>
    <dbReference type="NCBI Taxonomy" id="97485"/>
    <lineage>
        <taxon>Eukaryota</taxon>
        <taxon>Haptista</taxon>
        <taxon>Haptophyta</taxon>
        <taxon>Prymnesiophyceae</taxon>
        <taxon>Prymnesiales</taxon>
        <taxon>Prymnesiaceae</taxon>
        <taxon>Prymnesium</taxon>
    </lineage>
</organism>
<evidence type="ECO:0000313" key="3">
    <source>
        <dbReference type="EMBL" id="KAL1526082.1"/>
    </source>
</evidence>
<sequence>MPKPRETPLHVCRCGQLTEHREAHAVAPAAGRGGHASVKRTADACTSRPPAQRLRPEGQTGAASYPFSEQCAPGKCPGWERALYALVLLRHTQQSASDEADSTKGANGDVTAAEFPETALNLIGVRWDSAIARAPARLGLVLQTMRHLAAFQMNTIFLFNEVLPTWRLQEVCMPPEALHRFMVKVYSLDSKYCKSRIRRWVMFRPLVNAVLSHNVLRQLLEAVSNDVSNQLSNTRLPRGLSHWWELWAVEPSHIFPVAFITDTATEAGRGLLYSQHQGQASLSSWGEGERLTEKVVGLQAEVDELKEELDRANVALRSAQATSQ</sequence>
<reference evidence="3 4" key="1">
    <citation type="journal article" date="2024" name="Science">
        <title>Giant polyketide synthase enzymes in the biosynthesis of giant marine polyether toxins.</title>
        <authorList>
            <person name="Fallon T.R."/>
            <person name="Shende V.V."/>
            <person name="Wierzbicki I.H."/>
            <person name="Pendleton A.L."/>
            <person name="Watervoot N.F."/>
            <person name="Auber R.P."/>
            <person name="Gonzalez D.J."/>
            <person name="Wisecaver J.H."/>
            <person name="Moore B.S."/>
        </authorList>
    </citation>
    <scope>NUCLEOTIDE SEQUENCE [LARGE SCALE GENOMIC DNA]</scope>
    <source>
        <strain evidence="3 4">12B1</strain>
    </source>
</reference>
<keyword evidence="1" id="KW-0175">Coiled coil</keyword>
<keyword evidence="4" id="KW-1185">Reference proteome</keyword>
<dbReference type="Proteomes" id="UP001515480">
    <property type="component" value="Unassembled WGS sequence"/>
</dbReference>
<dbReference type="EMBL" id="JBGBPQ010000004">
    <property type="protein sequence ID" value="KAL1526082.1"/>
    <property type="molecule type" value="Genomic_DNA"/>
</dbReference>
<accession>A0AB34JYY9</accession>
<feature type="region of interest" description="Disordered" evidence="2">
    <location>
        <begin position="27"/>
        <end position="63"/>
    </location>
</feature>
<evidence type="ECO:0000256" key="2">
    <source>
        <dbReference type="SAM" id="MobiDB-lite"/>
    </source>
</evidence>
<protein>
    <submittedName>
        <fullName evidence="3">Uncharacterized protein</fullName>
    </submittedName>
</protein>
<comment type="caution">
    <text evidence="3">The sequence shown here is derived from an EMBL/GenBank/DDBJ whole genome shotgun (WGS) entry which is preliminary data.</text>
</comment>
<proteinExistence type="predicted"/>
<name>A0AB34JYY9_PRYPA</name>
<gene>
    <name evidence="3" type="ORF">AB1Y20_020900</name>
</gene>
<dbReference type="AlphaFoldDB" id="A0AB34JYY9"/>
<feature type="coiled-coil region" evidence="1">
    <location>
        <begin position="288"/>
        <end position="322"/>
    </location>
</feature>
<evidence type="ECO:0000256" key="1">
    <source>
        <dbReference type="SAM" id="Coils"/>
    </source>
</evidence>
<evidence type="ECO:0000313" key="4">
    <source>
        <dbReference type="Proteomes" id="UP001515480"/>
    </source>
</evidence>